<dbReference type="SUPFAM" id="SSF47769">
    <property type="entry name" value="SAM/Pointed domain"/>
    <property type="match status" value="1"/>
</dbReference>
<keyword evidence="7 10" id="KW-0067">ATP-binding</keyword>
<dbReference type="InterPro" id="IPR001660">
    <property type="entry name" value="SAM"/>
</dbReference>
<feature type="domain" description="SAM" evidence="13">
    <location>
        <begin position="314"/>
        <end position="353"/>
    </location>
</feature>
<dbReference type="Gene3D" id="1.10.510.10">
    <property type="entry name" value="Transferase(Phosphotransferase) domain 1"/>
    <property type="match status" value="1"/>
</dbReference>
<evidence type="ECO:0000259" key="12">
    <source>
        <dbReference type="PROSITE" id="PS50011"/>
    </source>
</evidence>
<dbReference type="FunFam" id="1.10.510.10:FF:000182">
    <property type="entry name" value="MAP kinase kinase kinase mkh1"/>
    <property type="match status" value="1"/>
</dbReference>
<evidence type="ECO:0000256" key="6">
    <source>
        <dbReference type="ARBA" id="ARBA00022777"/>
    </source>
</evidence>
<feature type="compositionally biased region" description="Basic and acidic residues" evidence="11">
    <location>
        <begin position="943"/>
        <end position="952"/>
    </location>
</feature>
<evidence type="ECO:0000313" key="14">
    <source>
        <dbReference type="EMBL" id="ABN65595.2"/>
    </source>
</evidence>
<feature type="region of interest" description="Disordered" evidence="11">
    <location>
        <begin position="872"/>
        <end position="891"/>
    </location>
</feature>
<protein>
    <recommendedName>
        <fullName evidence="2">mitogen-activated protein kinase kinase kinase</fullName>
        <ecNumber evidence="2">2.7.11.25</ecNumber>
    </recommendedName>
</protein>
<dbReference type="PROSITE" id="PS50011">
    <property type="entry name" value="PROTEIN_KINASE_DOM"/>
    <property type="match status" value="1"/>
</dbReference>
<dbReference type="OrthoDB" id="266718at2759"/>
<evidence type="ECO:0000259" key="13">
    <source>
        <dbReference type="PROSITE" id="PS50105"/>
    </source>
</evidence>
<organism evidence="14 15">
    <name type="scientific">Scheffersomyces stipitis (strain ATCC 58785 / CBS 6054 / NBRC 10063 / NRRL Y-11545)</name>
    <name type="common">Yeast</name>
    <name type="synonym">Pichia stipitis</name>
    <dbReference type="NCBI Taxonomy" id="322104"/>
    <lineage>
        <taxon>Eukaryota</taxon>
        <taxon>Fungi</taxon>
        <taxon>Dikarya</taxon>
        <taxon>Ascomycota</taxon>
        <taxon>Saccharomycotina</taxon>
        <taxon>Pichiomycetes</taxon>
        <taxon>Debaryomycetaceae</taxon>
        <taxon>Scheffersomyces</taxon>
    </lineage>
</organism>
<evidence type="ECO:0000256" key="11">
    <source>
        <dbReference type="SAM" id="MobiDB-lite"/>
    </source>
</evidence>
<feature type="region of interest" description="Disordered" evidence="11">
    <location>
        <begin position="943"/>
        <end position="971"/>
    </location>
</feature>
<dbReference type="RefSeq" id="XP_001383624.2">
    <property type="nucleotide sequence ID" value="XM_001383587.1"/>
</dbReference>
<dbReference type="SUPFAM" id="SSF56112">
    <property type="entry name" value="Protein kinase-like (PK-like)"/>
    <property type="match status" value="1"/>
</dbReference>
<evidence type="ECO:0000256" key="2">
    <source>
        <dbReference type="ARBA" id="ARBA00012406"/>
    </source>
</evidence>
<dbReference type="EMBL" id="CP000497">
    <property type="protein sequence ID" value="ABN65595.2"/>
    <property type="molecule type" value="Genomic_DNA"/>
</dbReference>
<dbReference type="PANTHER" id="PTHR11584">
    <property type="entry name" value="SERINE/THREONINE PROTEIN KINASE"/>
    <property type="match status" value="1"/>
</dbReference>
<dbReference type="KEGG" id="pic:PICST_76656"/>
<dbReference type="HOGENOM" id="CLU_002516_0_0_1"/>
<dbReference type="GeneID" id="4837822"/>
<comment type="similarity">
    <text evidence="1">Belongs to the protein kinase superfamily. STE Ser/Thr protein kinase family. MAP kinase kinase kinase subfamily.</text>
</comment>
<evidence type="ECO:0000313" key="15">
    <source>
        <dbReference type="Proteomes" id="UP000002258"/>
    </source>
</evidence>
<evidence type="ECO:0000256" key="3">
    <source>
        <dbReference type="ARBA" id="ARBA00022527"/>
    </source>
</evidence>
<dbReference type="EC" id="2.7.11.25" evidence="2"/>
<feature type="compositionally biased region" description="Polar residues" evidence="11">
    <location>
        <begin position="732"/>
        <end position="743"/>
    </location>
</feature>
<feature type="region of interest" description="Disordered" evidence="11">
    <location>
        <begin position="254"/>
        <end position="286"/>
    </location>
</feature>
<dbReference type="PROSITE" id="PS00108">
    <property type="entry name" value="PROTEIN_KINASE_ST"/>
    <property type="match status" value="1"/>
</dbReference>
<evidence type="ECO:0000256" key="10">
    <source>
        <dbReference type="PROSITE-ProRule" id="PRU10141"/>
    </source>
</evidence>
<dbReference type="InterPro" id="IPR008271">
    <property type="entry name" value="Ser/Thr_kinase_AS"/>
</dbReference>
<feature type="region of interest" description="Disordered" evidence="11">
    <location>
        <begin position="900"/>
        <end position="929"/>
    </location>
</feature>
<dbReference type="Proteomes" id="UP000002258">
    <property type="component" value="Chromosome 3"/>
</dbReference>
<dbReference type="InterPro" id="IPR000719">
    <property type="entry name" value="Prot_kinase_dom"/>
</dbReference>
<feature type="compositionally biased region" description="Polar residues" evidence="11">
    <location>
        <begin position="665"/>
        <end position="677"/>
    </location>
</feature>
<evidence type="ECO:0000256" key="1">
    <source>
        <dbReference type="ARBA" id="ARBA00006529"/>
    </source>
</evidence>
<dbReference type="OMA" id="RFVRYAM"/>
<evidence type="ECO:0000256" key="7">
    <source>
        <dbReference type="ARBA" id="ARBA00022840"/>
    </source>
</evidence>
<evidence type="ECO:0000256" key="9">
    <source>
        <dbReference type="ARBA" id="ARBA00048329"/>
    </source>
</evidence>
<feature type="compositionally biased region" description="Basic and acidic residues" evidence="11">
    <location>
        <begin position="254"/>
        <end position="265"/>
    </location>
</feature>
<feature type="domain" description="Protein kinase" evidence="12">
    <location>
        <begin position="1163"/>
        <end position="1433"/>
    </location>
</feature>
<proteinExistence type="inferred from homology"/>
<dbReference type="STRING" id="322104.A3LSM4"/>
<reference evidence="14 15" key="1">
    <citation type="journal article" date="2007" name="Nat. Biotechnol.">
        <title>Genome sequence of the lignocellulose-bioconverting and xylose-fermenting yeast Pichia stipitis.</title>
        <authorList>
            <person name="Jeffries T.W."/>
            <person name="Grigoriev I.V."/>
            <person name="Grimwood J."/>
            <person name="Laplaza J.M."/>
            <person name="Aerts A."/>
            <person name="Salamov A."/>
            <person name="Schmutz J."/>
            <person name="Lindquist E."/>
            <person name="Dehal P."/>
            <person name="Shapiro H."/>
            <person name="Jin Y.S."/>
            <person name="Passoth V."/>
            <person name="Richardson P.M."/>
        </authorList>
    </citation>
    <scope>NUCLEOTIDE SEQUENCE [LARGE SCALE GENOMIC DNA]</scope>
    <source>
        <strain evidence="15">ATCC 58785 / CBS 6054 / NBRC 10063 / NRRL Y-11545</strain>
    </source>
</reference>
<keyword evidence="15" id="KW-1185">Reference proteome</keyword>
<dbReference type="GO" id="GO:0030447">
    <property type="term" value="P:filamentous growth"/>
    <property type="evidence" value="ECO:0007669"/>
    <property type="project" value="UniProtKB-ARBA"/>
</dbReference>
<dbReference type="PROSITE" id="PS50105">
    <property type="entry name" value="SAM_DOMAIN"/>
    <property type="match status" value="1"/>
</dbReference>
<keyword evidence="3" id="KW-0723">Serine/threonine-protein kinase</keyword>
<dbReference type="PANTHER" id="PTHR11584:SF369">
    <property type="entry name" value="MITOGEN-ACTIVATED PROTEIN KINASE KINASE KINASE 19-RELATED"/>
    <property type="match status" value="1"/>
</dbReference>
<evidence type="ECO:0000256" key="4">
    <source>
        <dbReference type="ARBA" id="ARBA00022679"/>
    </source>
</evidence>
<feature type="compositionally biased region" description="Polar residues" evidence="11">
    <location>
        <begin position="142"/>
        <end position="152"/>
    </location>
</feature>
<feature type="compositionally biased region" description="Polar residues" evidence="11">
    <location>
        <begin position="81"/>
        <end position="114"/>
    </location>
</feature>
<dbReference type="SMART" id="SM00220">
    <property type="entry name" value="S_TKc"/>
    <property type="match status" value="1"/>
</dbReference>
<dbReference type="Pfam" id="PF00069">
    <property type="entry name" value="Pkinase"/>
    <property type="match status" value="1"/>
</dbReference>
<dbReference type="InterPro" id="IPR011009">
    <property type="entry name" value="Kinase-like_dom_sf"/>
</dbReference>
<dbReference type="GO" id="GO:0004709">
    <property type="term" value="F:MAP kinase kinase kinase activity"/>
    <property type="evidence" value="ECO:0007669"/>
    <property type="project" value="UniProtKB-EC"/>
</dbReference>
<gene>
    <name evidence="14" type="ORF">PICST_76656</name>
</gene>
<evidence type="ECO:0000256" key="8">
    <source>
        <dbReference type="ARBA" id="ARBA00047559"/>
    </source>
</evidence>
<name>A3LSM4_PICST</name>
<feature type="compositionally biased region" description="Acidic residues" evidence="11">
    <location>
        <begin position="953"/>
        <end position="967"/>
    </location>
</feature>
<feature type="region of interest" description="Disordered" evidence="11">
    <location>
        <begin position="721"/>
        <end position="743"/>
    </location>
</feature>
<dbReference type="Gene3D" id="1.10.150.50">
    <property type="entry name" value="Transcription Factor, Ets-1"/>
    <property type="match status" value="1"/>
</dbReference>
<comment type="catalytic activity">
    <reaction evidence="9">
        <text>L-seryl-[protein] + ATP = O-phospho-L-seryl-[protein] + ADP + H(+)</text>
        <dbReference type="Rhea" id="RHEA:17989"/>
        <dbReference type="Rhea" id="RHEA-COMP:9863"/>
        <dbReference type="Rhea" id="RHEA-COMP:11604"/>
        <dbReference type="ChEBI" id="CHEBI:15378"/>
        <dbReference type="ChEBI" id="CHEBI:29999"/>
        <dbReference type="ChEBI" id="CHEBI:30616"/>
        <dbReference type="ChEBI" id="CHEBI:83421"/>
        <dbReference type="ChEBI" id="CHEBI:456216"/>
        <dbReference type="EC" id="2.7.11.25"/>
    </reaction>
</comment>
<dbReference type="eggNOG" id="KOG0198">
    <property type="taxonomic scope" value="Eukaryota"/>
</dbReference>
<keyword evidence="5 10" id="KW-0547">Nucleotide-binding</keyword>
<dbReference type="InParanoid" id="A3LSM4"/>
<feature type="region of interest" description="Disordered" evidence="11">
    <location>
        <begin position="665"/>
        <end position="700"/>
    </location>
</feature>
<comment type="catalytic activity">
    <reaction evidence="8">
        <text>L-threonyl-[protein] + ATP = O-phospho-L-threonyl-[protein] + ADP + H(+)</text>
        <dbReference type="Rhea" id="RHEA:46608"/>
        <dbReference type="Rhea" id="RHEA-COMP:11060"/>
        <dbReference type="Rhea" id="RHEA-COMP:11605"/>
        <dbReference type="ChEBI" id="CHEBI:15378"/>
        <dbReference type="ChEBI" id="CHEBI:30013"/>
        <dbReference type="ChEBI" id="CHEBI:30616"/>
        <dbReference type="ChEBI" id="CHEBI:61977"/>
        <dbReference type="ChEBI" id="CHEBI:456216"/>
        <dbReference type="EC" id="2.7.11.25"/>
    </reaction>
</comment>
<feature type="compositionally biased region" description="Low complexity" evidence="11">
    <location>
        <begin position="267"/>
        <end position="286"/>
    </location>
</feature>
<sequence length="1462" mass="162371">MSKDPRGSAYGTYSINNSSSNAIISNSTNNSNNSSTNNMNSSTNLNNTNTYTSRTGNAYPESNRRSVSYDAKRIRLPYDSANGSRSSFQSDGIIDSHSTFNLNSTSSPRTNRISSDGVIYAPKSSSLDPGTRSRPPQERDLSSMSTGNQITDSIVPPPSLAIDNNINPSFSFSEQDDSMQDFLVSPIKSDTLSYPTLRGDVMVSPVVESPEIPSAAMSPSPPKSLTNSLGSNAIGSIIGGYNYSKDSLELSAKREQSSYDVDHNRQGSGSSTISNNSTISATTPASEKANKDMRFVRYAMSTQSTLVNSYNNKWSMPNVLRWLEQNSFNQSWKETFRRNEISGNRFLELENFDKNSMIWKQFSKYLVLDDNNNSVDRFIDLLRKENFHIVSPLYSTRKISNESNSPVLLTHAAKSENRKSTPIFYKHKSTASISSSNSSSSLNNRPVSYVDPASFPNTSSHSFFRKHHRSSSIESPTFKESISAPASSIIPNSAGRSGIFSTLRKIGGEKAAEIVKQEARRLSRSSYQSVPEDELVYARNEEKSVTPIIEIVEPDAEEYIDNYDERYLPRANPSTASPVNTILVSKDNVSFVPVSITEADTIDIHFIKETLVKTLGLINIGLITFHMTEFHSKEGISLPDDILLRIVKKEKNIKLLVRQELGSPSGTATFSTNSSDSKSFEWKGDNNDEQGYPATPQYLLGNSKDSKVDYWNFKESTSNDRLSKINEVPSGRTPSDGNDQSKKQLANQHFPLRLPFPVHKKSSEKLNSGSKTPSLVINTKHLNEVKQSVSPSSAQSNNSFRVIRKEGREIDFDKRRKSPYESKAPKLIPNIYSSSVSDSLRSPVSATTVLTLKDEIPLVNRGSNASTLSQGGIIAKRAAPPPPLSNKSSIRRANSVLKRSLKSRSTSVVSLKHGNSRGSGGRSSIGSKNSDIDDDFFVKSVRNDSRDSTLEGDRDDEEDDDDDDDDEFFMRPINRKQDKLQRVTLTDTTSIHTMNVRPPVDELYSNLEKYFPNTNLDQPIIDDTPVSPLPKEAIATTASAPVRKPTISRTFSNANMSPVNPTIDSGDEIFYGDQTHKLSRRRMKTIRVVANEARKKYLERQKNSPPSTFSVVTRASSNGSGLARSNTKMWGQKVVEVTSTEIEKGFVSKLRNNKNGQFEEFAWIKGELIGRGSFGAVYLGLNVTTGEMLAVKQVVVSPEYRDSSKSGGIEALHKEVETMKDLDHVNIVQYLGYEQKGHIYSLFLEYVTGGSIASCMKSFGKFEEPLIRFISKQVLLGLEYLHSNGILHRDLKADNLLLELDGTCKISDFGISKRSTDIYANNAEMSMQGTVFWMAPEVIDSIVEDKKQGYSAKIDIWSLGCVVLEMFAGKRPWSNEAVVSAIYKIGKTKLAPPIPDEIAHLISPEAKHFINSCFIINPEERPTAKQLLAHPFTRVGSNFNFENTKLARAIKFNSRRSFTHDR</sequence>
<dbReference type="PROSITE" id="PS00107">
    <property type="entry name" value="PROTEIN_KINASE_ATP"/>
    <property type="match status" value="1"/>
</dbReference>
<dbReference type="GO" id="GO:0005524">
    <property type="term" value="F:ATP binding"/>
    <property type="evidence" value="ECO:0007669"/>
    <property type="project" value="UniProtKB-UniRule"/>
</dbReference>
<feature type="binding site" evidence="10">
    <location>
        <position position="1192"/>
    </location>
    <ligand>
        <name>ATP</name>
        <dbReference type="ChEBI" id="CHEBI:30616"/>
    </ligand>
</feature>
<evidence type="ECO:0000256" key="5">
    <source>
        <dbReference type="ARBA" id="ARBA00022741"/>
    </source>
</evidence>
<accession>A3LSM4</accession>
<feature type="region of interest" description="Disordered" evidence="11">
    <location>
        <begin position="24"/>
        <end position="66"/>
    </location>
</feature>
<feature type="compositionally biased region" description="Low complexity" evidence="11">
    <location>
        <begin position="24"/>
        <end position="53"/>
    </location>
</feature>
<keyword evidence="4" id="KW-0808">Transferase</keyword>
<keyword evidence="6" id="KW-0418">Kinase</keyword>
<dbReference type="InterPro" id="IPR013761">
    <property type="entry name" value="SAM/pointed_sf"/>
</dbReference>
<dbReference type="InterPro" id="IPR017441">
    <property type="entry name" value="Protein_kinase_ATP_BS"/>
</dbReference>
<feature type="region of interest" description="Disordered" evidence="11">
    <location>
        <begin position="79"/>
        <end position="160"/>
    </location>
</feature>
<dbReference type="FunCoup" id="A3LSM4">
    <property type="interactions" value="440"/>
</dbReference>